<dbReference type="Gene3D" id="3.40.50.2300">
    <property type="match status" value="1"/>
</dbReference>
<dbReference type="PROSITE" id="PS51755">
    <property type="entry name" value="OMPR_PHOB"/>
    <property type="match status" value="1"/>
</dbReference>
<keyword evidence="3" id="KW-0902">Two-component regulatory system</keyword>
<evidence type="ECO:0000259" key="9">
    <source>
        <dbReference type="PROSITE" id="PS50110"/>
    </source>
</evidence>
<dbReference type="CDD" id="cd17574">
    <property type="entry name" value="REC_OmpR"/>
    <property type="match status" value="1"/>
</dbReference>
<dbReference type="PROSITE" id="PS50110">
    <property type="entry name" value="RESPONSE_REGULATORY"/>
    <property type="match status" value="1"/>
</dbReference>
<dbReference type="InterPro" id="IPR016032">
    <property type="entry name" value="Sig_transdc_resp-reg_C-effctor"/>
</dbReference>
<evidence type="ECO:0000256" key="4">
    <source>
        <dbReference type="ARBA" id="ARBA00023015"/>
    </source>
</evidence>
<reference evidence="11 12" key="1">
    <citation type="submission" date="2019-06" db="EMBL/GenBank/DDBJ databases">
        <title>Whole genome shotgun sequence of Brevibacillus parabrevis NBRC 12334.</title>
        <authorList>
            <person name="Hosoyama A."/>
            <person name="Uohara A."/>
            <person name="Ohji S."/>
            <person name="Ichikawa N."/>
        </authorList>
    </citation>
    <scope>NUCLEOTIDE SEQUENCE [LARGE SCALE GENOMIC DNA]</scope>
    <source>
        <strain evidence="11 12">NBRC 12334</strain>
    </source>
</reference>
<dbReference type="FunFam" id="1.10.10.10:FF:000018">
    <property type="entry name" value="DNA-binding response regulator ResD"/>
    <property type="match status" value="1"/>
</dbReference>
<dbReference type="InterPro" id="IPR039420">
    <property type="entry name" value="WalR-like"/>
</dbReference>
<dbReference type="RefSeq" id="WP_122964563.1">
    <property type="nucleotide sequence ID" value="NZ_BJMH01000019.1"/>
</dbReference>
<keyword evidence="4" id="KW-0805">Transcription regulation</keyword>
<dbReference type="EMBL" id="BJMH01000019">
    <property type="protein sequence ID" value="GEB34164.1"/>
    <property type="molecule type" value="Genomic_DNA"/>
</dbReference>
<dbReference type="GO" id="GO:0005829">
    <property type="term" value="C:cytosol"/>
    <property type="evidence" value="ECO:0007669"/>
    <property type="project" value="TreeGrafter"/>
</dbReference>
<feature type="DNA-binding region" description="OmpR/PhoB-type" evidence="8">
    <location>
        <begin position="141"/>
        <end position="240"/>
    </location>
</feature>
<keyword evidence="5 8" id="KW-0238">DNA-binding</keyword>
<comment type="subcellular location">
    <subcellularLocation>
        <location evidence="1">Cytoplasm</location>
    </subcellularLocation>
</comment>
<gene>
    <name evidence="11" type="ORF">BPA01_37440</name>
</gene>
<name>A0A4Y3PLD5_BREPA</name>
<dbReference type="Gene3D" id="1.10.10.10">
    <property type="entry name" value="Winged helix-like DNA-binding domain superfamily/Winged helix DNA-binding domain"/>
    <property type="match status" value="1"/>
</dbReference>
<dbReference type="InterPro" id="IPR011006">
    <property type="entry name" value="CheY-like_superfamily"/>
</dbReference>
<organism evidence="11 12">
    <name type="scientific">Brevibacillus parabrevis</name>
    <dbReference type="NCBI Taxonomy" id="54914"/>
    <lineage>
        <taxon>Bacteria</taxon>
        <taxon>Bacillati</taxon>
        <taxon>Bacillota</taxon>
        <taxon>Bacilli</taxon>
        <taxon>Bacillales</taxon>
        <taxon>Paenibacillaceae</taxon>
        <taxon>Brevibacillus</taxon>
    </lineage>
</organism>
<dbReference type="FunFam" id="3.40.50.2300:FF:000001">
    <property type="entry name" value="DNA-binding response regulator PhoB"/>
    <property type="match status" value="1"/>
</dbReference>
<dbReference type="GO" id="GO:0032993">
    <property type="term" value="C:protein-DNA complex"/>
    <property type="evidence" value="ECO:0007669"/>
    <property type="project" value="TreeGrafter"/>
</dbReference>
<accession>A0A4Y3PLD5</accession>
<dbReference type="SMART" id="SM00862">
    <property type="entry name" value="Trans_reg_C"/>
    <property type="match status" value="1"/>
</dbReference>
<feature type="domain" description="OmpR/PhoB-type" evidence="10">
    <location>
        <begin position="141"/>
        <end position="240"/>
    </location>
</feature>
<dbReference type="Proteomes" id="UP000316882">
    <property type="component" value="Unassembled WGS sequence"/>
</dbReference>
<evidence type="ECO:0000256" key="3">
    <source>
        <dbReference type="ARBA" id="ARBA00023012"/>
    </source>
</evidence>
<dbReference type="SUPFAM" id="SSF52172">
    <property type="entry name" value="CheY-like"/>
    <property type="match status" value="1"/>
</dbReference>
<dbReference type="SMART" id="SM00448">
    <property type="entry name" value="REC"/>
    <property type="match status" value="1"/>
</dbReference>
<proteinExistence type="predicted"/>
<feature type="modified residue" description="4-aspartylphosphate" evidence="7">
    <location>
        <position position="53"/>
    </location>
</feature>
<keyword evidence="6" id="KW-0804">Transcription</keyword>
<dbReference type="AlphaFoldDB" id="A0A4Y3PLD5"/>
<evidence type="ECO:0000259" key="10">
    <source>
        <dbReference type="PROSITE" id="PS51755"/>
    </source>
</evidence>
<feature type="domain" description="Response regulatory" evidence="9">
    <location>
        <begin position="4"/>
        <end position="117"/>
    </location>
</feature>
<dbReference type="Gene3D" id="6.10.250.690">
    <property type="match status" value="1"/>
</dbReference>
<evidence type="ECO:0000313" key="12">
    <source>
        <dbReference type="Proteomes" id="UP000316882"/>
    </source>
</evidence>
<keyword evidence="2 7" id="KW-0597">Phosphoprotein</keyword>
<keyword evidence="12" id="KW-1185">Reference proteome</keyword>
<dbReference type="InterPro" id="IPR001867">
    <property type="entry name" value="OmpR/PhoB-type_DNA-bd"/>
</dbReference>
<dbReference type="Pfam" id="PF00072">
    <property type="entry name" value="Response_reg"/>
    <property type="match status" value="1"/>
</dbReference>
<dbReference type="GO" id="GO:0000156">
    <property type="term" value="F:phosphorelay response regulator activity"/>
    <property type="evidence" value="ECO:0007669"/>
    <property type="project" value="TreeGrafter"/>
</dbReference>
<dbReference type="GO" id="GO:0000976">
    <property type="term" value="F:transcription cis-regulatory region binding"/>
    <property type="evidence" value="ECO:0007669"/>
    <property type="project" value="TreeGrafter"/>
</dbReference>
<protein>
    <submittedName>
        <fullName evidence="11">DNA-binding response regulator</fullName>
    </submittedName>
</protein>
<dbReference type="GeneID" id="87611577"/>
<evidence type="ECO:0000256" key="7">
    <source>
        <dbReference type="PROSITE-ProRule" id="PRU00169"/>
    </source>
</evidence>
<dbReference type="CDD" id="cd00383">
    <property type="entry name" value="trans_reg_C"/>
    <property type="match status" value="1"/>
</dbReference>
<comment type="caution">
    <text evidence="11">The sequence shown here is derived from an EMBL/GenBank/DDBJ whole genome shotgun (WGS) entry which is preliminary data.</text>
</comment>
<evidence type="ECO:0000256" key="8">
    <source>
        <dbReference type="PROSITE-ProRule" id="PRU01091"/>
    </source>
</evidence>
<evidence type="ECO:0000256" key="1">
    <source>
        <dbReference type="ARBA" id="ARBA00004496"/>
    </source>
</evidence>
<dbReference type="InterPro" id="IPR001789">
    <property type="entry name" value="Sig_transdc_resp-reg_receiver"/>
</dbReference>
<evidence type="ECO:0000256" key="6">
    <source>
        <dbReference type="ARBA" id="ARBA00023163"/>
    </source>
</evidence>
<sequence length="241" mass="27261">MPHSILLIEDDTQIVEMLRNYLVKEGYDVSEAFNGLEGISLFRQKAFDIVIVDVMMPKLDGIEVIKLIREKSSVPILIMSAKDSDVDKAIGLGFGADDYIAKPFSLIEVTARIKAAIRRATTYSTAGQIATEATEQASGAARVLTFDVLRIDLDNFSVAKNDVDLKLTAKEFEILKLFTTNPNRVFTKAQLYGFIWNDEYYGDENVINVHIRRLREKIEDNPSEPKYIKTLWGIGYKWEGN</sequence>
<evidence type="ECO:0000256" key="5">
    <source>
        <dbReference type="ARBA" id="ARBA00023125"/>
    </source>
</evidence>
<dbReference type="Pfam" id="PF00486">
    <property type="entry name" value="Trans_reg_C"/>
    <property type="match status" value="1"/>
</dbReference>
<dbReference type="PANTHER" id="PTHR48111:SF26">
    <property type="entry name" value="STAGE 0 SPORULATION PROTEIN A HOMOLOG"/>
    <property type="match status" value="1"/>
</dbReference>
<dbReference type="InterPro" id="IPR036388">
    <property type="entry name" value="WH-like_DNA-bd_sf"/>
</dbReference>
<evidence type="ECO:0000313" key="11">
    <source>
        <dbReference type="EMBL" id="GEB34164.1"/>
    </source>
</evidence>
<dbReference type="GO" id="GO:0006355">
    <property type="term" value="P:regulation of DNA-templated transcription"/>
    <property type="evidence" value="ECO:0007669"/>
    <property type="project" value="InterPro"/>
</dbReference>
<evidence type="ECO:0000256" key="2">
    <source>
        <dbReference type="ARBA" id="ARBA00022553"/>
    </source>
</evidence>
<dbReference type="STRING" id="54914.AV540_07645"/>
<dbReference type="SUPFAM" id="SSF46894">
    <property type="entry name" value="C-terminal effector domain of the bipartite response regulators"/>
    <property type="match status" value="1"/>
</dbReference>
<dbReference type="PANTHER" id="PTHR48111">
    <property type="entry name" value="REGULATOR OF RPOS"/>
    <property type="match status" value="1"/>
</dbReference>